<dbReference type="GO" id="GO:0005737">
    <property type="term" value="C:cytoplasm"/>
    <property type="evidence" value="ECO:0007669"/>
    <property type="project" value="TreeGrafter"/>
</dbReference>
<reference evidence="11" key="1">
    <citation type="submission" date="2020-11" db="EMBL/GenBank/DDBJ databases">
        <authorList>
            <consortium name="DOE Joint Genome Institute"/>
            <person name="Ahrendt S."/>
            <person name="Riley R."/>
            <person name="Andreopoulos W."/>
            <person name="LaButti K."/>
            <person name="Pangilinan J."/>
            <person name="Ruiz-duenas F.J."/>
            <person name="Barrasa J.M."/>
            <person name="Sanchez-Garcia M."/>
            <person name="Camarero S."/>
            <person name="Miyauchi S."/>
            <person name="Serrano A."/>
            <person name="Linde D."/>
            <person name="Babiker R."/>
            <person name="Drula E."/>
            <person name="Ayuso-Fernandez I."/>
            <person name="Pacheco R."/>
            <person name="Padilla G."/>
            <person name="Ferreira P."/>
            <person name="Barriuso J."/>
            <person name="Kellner H."/>
            <person name="Castanera R."/>
            <person name="Alfaro M."/>
            <person name="Ramirez L."/>
            <person name="Pisabarro A.G."/>
            <person name="Kuo A."/>
            <person name="Tritt A."/>
            <person name="Lipzen A."/>
            <person name="He G."/>
            <person name="Yan M."/>
            <person name="Ng V."/>
            <person name="Cullen D."/>
            <person name="Martin F."/>
            <person name="Rosso M.-N."/>
            <person name="Henrissat B."/>
            <person name="Hibbett D."/>
            <person name="Martinez A.T."/>
            <person name="Grigoriev I.V."/>
        </authorList>
    </citation>
    <scope>NUCLEOTIDE SEQUENCE</scope>
    <source>
        <strain evidence="11">AH 44721</strain>
    </source>
</reference>
<evidence type="ECO:0000256" key="1">
    <source>
        <dbReference type="ARBA" id="ARBA00012513"/>
    </source>
</evidence>
<dbReference type="EC" id="2.7.11.1" evidence="1"/>
<dbReference type="PANTHER" id="PTHR24419">
    <property type="entry name" value="INTERLEUKIN-1 RECEPTOR-ASSOCIATED KINASE"/>
    <property type="match status" value="1"/>
</dbReference>
<keyword evidence="3" id="KW-0808">Transferase</keyword>
<evidence type="ECO:0000256" key="9">
    <source>
        <dbReference type="SAM" id="MobiDB-lite"/>
    </source>
</evidence>
<feature type="region of interest" description="Disordered" evidence="9">
    <location>
        <begin position="122"/>
        <end position="142"/>
    </location>
</feature>
<dbReference type="OrthoDB" id="5327538at2759"/>
<dbReference type="GO" id="GO:0005524">
    <property type="term" value="F:ATP binding"/>
    <property type="evidence" value="ECO:0007669"/>
    <property type="project" value="UniProtKB-KW"/>
</dbReference>
<evidence type="ECO:0000256" key="4">
    <source>
        <dbReference type="ARBA" id="ARBA00022741"/>
    </source>
</evidence>
<keyword evidence="12" id="KW-1185">Reference proteome</keyword>
<evidence type="ECO:0000259" key="10">
    <source>
        <dbReference type="SMART" id="SM01331"/>
    </source>
</evidence>
<dbReference type="Gene3D" id="3.30.200.20">
    <property type="entry name" value="Phosphorylase Kinase, domain 1"/>
    <property type="match status" value="1"/>
</dbReference>
<gene>
    <name evidence="11" type="ORF">CPB84DRAFT_1758668</name>
</gene>
<dbReference type="GO" id="GO:0000278">
    <property type="term" value="P:mitotic cell cycle"/>
    <property type="evidence" value="ECO:0007669"/>
    <property type="project" value="TreeGrafter"/>
</dbReference>
<protein>
    <recommendedName>
        <fullName evidence="1">non-specific serine/threonine protein kinase</fullName>
        <ecNumber evidence="1">2.7.11.1</ecNumber>
    </recommendedName>
</protein>
<dbReference type="Gene3D" id="1.10.510.10">
    <property type="entry name" value="Transferase(Phosphotransferase) domain 1"/>
    <property type="match status" value="1"/>
</dbReference>
<evidence type="ECO:0000256" key="6">
    <source>
        <dbReference type="ARBA" id="ARBA00022840"/>
    </source>
</evidence>
<feature type="region of interest" description="Disordered" evidence="9">
    <location>
        <begin position="46"/>
        <end position="69"/>
    </location>
</feature>
<dbReference type="InterPro" id="IPR024604">
    <property type="entry name" value="GSG2_C"/>
</dbReference>
<evidence type="ECO:0000256" key="5">
    <source>
        <dbReference type="ARBA" id="ARBA00022777"/>
    </source>
</evidence>
<feature type="domain" description="Serine/threonine-protein kinase haspin C-terminal" evidence="10">
    <location>
        <begin position="547"/>
        <end position="632"/>
    </location>
</feature>
<accession>A0A9P5P1W8</accession>
<dbReference type="InterPro" id="IPR011009">
    <property type="entry name" value="Kinase-like_dom_sf"/>
</dbReference>
<dbReference type="EMBL" id="JADNYJ010000001">
    <property type="protein sequence ID" value="KAF8914197.1"/>
    <property type="molecule type" value="Genomic_DNA"/>
</dbReference>
<comment type="catalytic activity">
    <reaction evidence="7">
        <text>L-threonyl-[protein] + ATP = O-phospho-L-threonyl-[protein] + ADP + H(+)</text>
        <dbReference type="Rhea" id="RHEA:46608"/>
        <dbReference type="Rhea" id="RHEA-COMP:11060"/>
        <dbReference type="Rhea" id="RHEA-COMP:11605"/>
        <dbReference type="ChEBI" id="CHEBI:15378"/>
        <dbReference type="ChEBI" id="CHEBI:30013"/>
        <dbReference type="ChEBI" id="CHEBI:30616"/>
        <dbReference type="ChEBI" id="CHEBI:61977"/>
        <dbReference type="ChEBI" id="CHEBI:456216"/>
        <dbReference type="EC" id="2.7.11.1"/>
    </reaction>
</comment>
<dbReference type="AlphaFoldDB" id="A0A9P5P1W8"/>
<dbReference type="Proteomes" id="UP000724874">
    <property type="component" value="Unassembled WGS sequence"/>
</dbReference>
<dbReference type="SMART" id="SM01331">
    <property type="entry name" value="DUF3635"/>
    <property type="match status" value="1"/>
</dbReference>
<dbReference type="PANTHER" id="PTHR24419:SF18">
    <property type="entry name" value="SERINE_THREONINE-PROTEIN KINASE HASPIN"/>
    <property type="match status" value="1"/>
</dbReference>
<dbReference type="GO" id="GO:0035556">
    <property type="term" value="P:intracellular signal transduction"/>
    <property type="evidence" value="ECO:0007669"/>
    <property type="project" value="TreeGrafter"/>
</dbReference>
<feature type="compositionally biased region" description="Polar residues" evidence="9">
    <location>
        <begin position="53"/>
        <end position="64"/>
    </location>
</feature>
<name>A0A9P5P1W8_GYMJU</name>
<evidence type="ECO:0000313" key="12">
    <source>
        <dbReference type="Proteomes" id="UP000724874"/>
    </source>
</evidence>
<keyword evidence="2" id="KW-0723">Serine/threonine-protein kinase</keyword>
<dbReference type="Pfam" id="PF12330">
    <property type="entry name" value="Haspin_kinase"/>
    <property type="match status" value="1"/>
</dbReference>
<evidence type="ECO:0000256" key="8">
    <source>
        <dbReference type="ARBA" id="ARBA00048679"/>
    </source>
</evidence>
<proteinExistence type="predicted"/>
<comment type="caution">
    <text evidence="11">The sequence shown here is derived from an EMBL/GenBank/DDBJ whole genome shotgun (WGS) entry which is preliminary data.</text>
</comment>
<dbReference type="SUPFAM" id="SSF56112">
    <property type="entry name" value="Protein kinase-like (PK-like)"/>
    <property type="match status" value="1"/>
</dbReference>
<keyword evidence="6" id="KW-0067">ATP-binding</keyword>
<evidence type="ECO:0000256" key="2">
    <source>
        <dbReference type="ARBA" id="ARBA00022527"/>
    </source>
</evidence>
<organism evidence="11 12">
    <name type="scientific">Gymnopilus junonius</name>
    <name type="common">Spectacular rustgill mushroom</name>
    <name type="synonym">Gymnopilus spectabilis subsp. junonius</name>
    <dbReference type="NCBI Taxonomy" id="109634"/>
    <lineage>
        <taxon>Eukaryota</taxon>
        <taxon>Fungi</taxon>
        <taxon>Dikarya</taxon>
        <taxon>Basidiomycota</taxon>
        <taxon>Agaricomycotina</taxon>
        <taxon>Agaricomycetes</taxon>
        <taxon>Agaricomycetidae</taxon>
        <taxon>Agaricales</taxon>
        <taxon>Agaricineae</taxon>
        <taxon>Hymenogastraceae</taxon>
        <taxon>Gymnopilus</taxon>
    </lineage>
</organism>
<keyword evidence="4" id="KW-0547">Nucleotide-binding</keyword>
<sequence length="696" mass="77743">MPGSPAVSRNFCINQIKPTTKSNKLFSPFVDVNITVLDEKGRTVRTERRVSQPKGQMVSSPSNKIRSRVQAKPHVLPASPSTDSEFEIDHLPRAGKLQLPHRKTIILSDESGSEEDYIPITKRQSSKEMAGTSKLSIPDSKPAKRSKAIVEVVIPPAPYKLPRLLLEAEPPSSPPPPDDYYDVQDSPIRPAVPQPVPITSSQRYHFIPSPTLKPRQLTPIKAGRKRFFEPLSPPSPTTPTDFDLSIDFSNLSLSSSTQVPGQQDFEAPEYLLPLLEECSQETSGPYNFSAFIESFPYDPILQSACESRAPELHFRKIGEASYSEVFGIGDVVLKVIPIRDESRVSANAEEEDGPAPSDAKDVRKEIIVTRAMGEVYTGFVKLLKTYVVKGKYPEMLLQLWDEYNERKGSESVRPDTFKVSQTYAIIVLPNGGPDLEAYTFRSSSRVGWRQACSLFWQVAKALAHAELLVSFEHRDLHWGQILVKDLPMQTNALKPSNLNQKAKTKTRVRMDDLSHGVQATVIDLGLSRMEAGDGGSGDRVHWTPFDEEVFMGDGDYQFDVYRMMKNATGGDWENFHPMTNILWLHYLLQKLLYSKGLKPPSKPRKTKAASEAPVPSTSEGAFSEKDCYECLMDLEDWLHKSVTVIPSRNPVTTMKGKGRSKPQARIQPSVSLGPDRAGEVITYGVKKGWIEATRLY</sequence>
<comment type="catalytic activity">
    <reaction evidence="8">
        <text>L-seryl-[protein] + ATP = O-phospho-L-seryl-[protein] + ADP + H(+)</text>
        <dbReference type="Rhea" id="RHEA:17989"/>
        <dbReference type="Rhea" id="RHEA-COMP:9863"/>
        <dbReference type="Rhea" id="RHEA-COMP:11604"/>
        <dbReference type="ChEBI" id="CHEBI:15378"/>
        <dbReference type="ChEBI" id="CHEBI:29999"/>
        <dbReference type="ChEBI" id="CHEBI:30616"/>
        <dbReference type="ChEBI" id="CHEBI:83421"/>
        <dbReference type="ChEBI" id="CHEBI:456216"/>
        <dbReference type="EC" id="2.7.11.1"/>
    </reaction>
</comment>
<feature type="region of interest" description="Disordered" evidence="9">
    <location>
        <begin position="599"/>
        <end position="618"/>
    </location>
</feature>
<dbReference type="GO" id="GO:0005634">
    <property type="term" value="C:nucleus"/>
    <property type="evidence" value="ECO:0007669"/>
    <property type="project" value="TreeGrafter"/>
</dbReference>
<feature type="region of interest" description="Disordered" evidence="9">
    <location>
        <begin position="649"/>
        <end position="671"/>
    </location>
</feature>
<evidence type="ECO:0000256" key="3">
    <source>
        <dbReference type="ARBA" id="ARBA00022679"/>
    </source>
</evidence>
<evidence type="ECO:0000313" key="11">
    <source>
        <dbReference type="EMBL" id="KAF8914197.1"/>
    </source>
</evidence>
<evidence type="ECO:0000256" key="7">
    <source>
        <dbReference type="ARBA" id="ARBA00047899"/>
    </source>
</evidence>
<keyword evidence="5" id="KW-0418">Kinase</keyword>
<dbReference type="GO" id="GO:0072354">
    <property type="term" value="F:histone H3T3 kinase activity"/>
    <property type="evidence" value="ECO:0007669"/>
    <property type="project" value="TreeGrafter"/>
</dbReference>